<dbReference type="Gramene" id="ESW28047">
    <property type="protein sequence ID" value="ESW28047"/>
    <property type="gene ID" value="PHAVU_003G254300g"/>
</dbReference>
<evidence type="ECO:0000256" key="2">
    <source>
        <dbReference type="SAM" id="SignalP"/>
    </source>
</evidence>
<evidence type="ECO:0000313" key="3">
    <source>
        <dbReference type="EMBL" id="ESW28047.1"/>
    </source>
</evidence>
<feature type="compositionally biased region" description="Basic and acidic residues" evidence="1">
    <location>
        <begin position="97"/>
        <end position="111"/>
    </location>
</feature>
<proteinExistence type="predicted"/>
<keyword evidence="2" id="KW-0732">Signal</keyword>
<feature type="region of interest" description="Disordered" evidence="1">
    <location>
        <begin position="33"/>
        <end position="111"/>
    </location>
</feature>
<organism evidence="3 4">
    <name type="scientific">Phaseolus vulgaris</name>
    <name type="common">Kidney bean</name>
    <name type="synonym">French bean</name>
    <dbReference type="NCBI Taxonomy" id="3885"/>
    <lineage>
        <taxon>Eukaryota</taxon>
        <taxon>Viridiplantae</taxon>
        <taxon>Streptophyta</taxon>
        <taxon>Embryophyta</taxon>
        <taxon>Tracheophyta</taxon>
        <taxon>Spermatophyta</taxon>
        <taxon>Magnoliopsida</taxon>
        <taxon>eudicotyledons</taxon>
        <taxon>Gunneridae</taxon>
        <taxon>Pentapetalae</taxon>
        <taxon>rosids</taxon>
        <taxon>fabids</taxon>
        <taxon>Fabales</taxon>
        <taxon>Fabaceae</taxon>
        <taxon>Papilionoideae</taxon>
        <taxon>50 kb inversion clade</taxon>
        <taxon>NPAAA clade</taxon>
        <taxon>indigoferoid/millettioid clade</taxon>
        <taxon>Phaseoleae</taxon>
        <taxon>Phaseolus</taxon>
    </lineage>
</organism>
<keyword evidence="4" id="KW-1185">Reference proteome</keyword>
<sequence>MNTQMKLVVVVVLLAVCVGTTWGDFLGSAKASAEAKESATPTVKAAKDSASSTAKSAKDAAAPAVDAAAPTVEAAGKKSESFAQWAYAKISGGFGKKGGDDKAKMDQNEKN</sequence>
<accession>V7CCX1</accession>
<feature type="chain" id="PRO_5004757650" evidence="2">
    <location>
        <begin position="24"/>
        <end position="111"/>
    </location>
</feature>
<evidence type="ECO:0000313" key="4">
    <source>
        <dbReference type="Proteomes" id="UP000000226"/>
    </source>
</evidence>
<dbReference type="EMBL" id="CM002290">
    <property type="protein sequence ID" value="ESW28047.1"/>
    <property type="molecule type" value="Genomic_DNA"/>
</dbReference>
<protein>
    <submittedName>
        <fullName evidence="3">Uncharacterized protein</fullName>
    </submittedName>
</protein>
<name>V7CCX1_PHAVU</name>
<feature type="signal peptide" evidence="2">
    <location>
        <begin position="1"/>
        <end position="23"/>
    </location>
</feature>
<gene>
    <name evidence="3" type="ORF">PHAVU_003G254300g</name>
</gene>
<dbReference type="OMA" id="SWAYDKI"/>
<evidence type="ECO:0000256" key="1">
    <source>
        <dbReference type="SAM" id="MobiDB-lite"/>
    </source>
</evidence>
<dbReference type="AlphaFoldDB" id="V7CCX1"/>
<feature type="compositionally biased region" description="Low complexity" evidence="1">
    <location>
        <begin position="33"/>
        <end position="74"/>
    </location>
</feature>
<dbReference type="Proteomes" id="UP000000226">
    <property type="component" value="Chromosome 3"/>
</dbReference>
<reference evidence="4" key="1">
    <citation type="journal article" date="2014" name="Nat. Genet.">
        <title>A reference genome for common bean and genome-wide analysis of dual domestications.</title>
        <authorList>
            <person name="Schmutz J."/>
            <person name="McClean P.E."/>
            <person name="Mamidi S."/>
            <person name="Wu G.A."/>
            <person name="Cannon S.B."/>
            <person name="Grimwood J."/>
            <person name="Jenkins J."/>
            <person name="Shu S."/>
            <person name="Song Q."/>
            <person name="Chavarro C."/>
            <person name="Torres-Torres M."/>
            <person name="Geffroy V."/>
            <person name="Moghaddam S.M."/>
            <person name="Gao D."/>
            <person name="Abernathy B."/>
            <person name="Barry K."/>
            <person name="Blair M."/>
            <person name="Brick M.A."/>
            <person name="Chovatia M."/>
            <person name="Gepts P."/>
            <person name="Goodstein D.M."/>
            <person name="Gonzales M."/>
            <person name="Hellsten U."/>
            <person name="Hyten D.L."/>
            <person name="Jia G."/>
            <person name="Kelly J.D."/>
            <person name="Kudrna D."/>
            <person name="Lee R."/>
            <person name="Richard M.M."/>
            <person name="Miklas P.N."/>
            <person name="Osorno J.M."/>
            <person name="Rodrigues J."/>
            <person name="Thareau V."/>
            <person name="Urrea C.A."/>
            <person name="Wang M."/>
            <person name="Yu Y."/>
            <person name="Zhang M."/>
            <person name="Wing R.A."/>
            <person name="Cregan P.B."/>
            <person name="Rokhsar D.S."/>
            <person name="Jackson S.A."/>
        </authorList>
    </citation>
    <scope>NUCLEOTIDE SEQUENCE [LARGE SCALE GENOMIC DNA]</scope>
    <source>
        <strain evidence="4">cv. G19833</strain>
    </source>
</reference>